<protein>
    <submittedName>
        <fullName evidence="13">TonB-linked outer membrane protein, SusC/RagA family</fullName>
    </submittedName>
</protein>
<dbReference type="InterPro" id="IPR008969">
    <property type="entry name" value="CarboxyPept-like_regulatory"/>
</dbReference>
<dbReference type="GO" id="GO:0009279">
    <property type="term" value="C:cell outer membrane"/>
    <property type="evidence" value="ECO:0007669"/>
    <property type="project" value="UniProtKB-SubCell"/>
</dbReference>
<feature type="chain" id="PRO_5012658011" evidence="10">
    <location>
        <begin position="30"/>
        <end position="1002"/>
    </location>
</feature>
<dbReference type="Pfam" id="PF00593">
    <property type="entry name" value="TonB_dep_Rec_b-barrel"/>
    <property type="match status" value="1"/>
</dbReference>
<gene>
    <name evidence="13" type="ORF">SAMN04488007_1732</name>
</gene>
<dbReference type="SUPFAM" id="SSF49464">
    <property type="entry name" value="Carboxypeptidase regulatory domain-like"/>
    <property type="match status" value="1"/>
</dbReference>
<dbReference type="AlphaFoldDB" id="A0A1M6MSD0"/>
<keyword evidence="10" id="KW-0732">Signal</keyword>
<keyword evidence="2 8" id="KW-0813">Transport</keyword>
<evidence type="ECO:0000256" key="3">
    <source>
        <dbReference type="ARBA" id="ARBA00022452"/>
    </source>
</evidence>
<dbReference type="EMBL" id="FQZX01000001">
    <property type="protein sequence ID" value="SHJ86435.1"/>
    <property type="molecule type" value="Genomic_DNA"/>
</dbReference>
<dbReference type="InterPro" id="IPR037066">
    <property type="entry name" value="Plug_dom_sf"/>
</dbReference>
<keyword evidence="14" id="KW-1185">Reference proteome</keyword>
<dbReference type="Gene3D" id="2.40.170.20">
    <property type="entry name" value="TonB-dependent receptor, beta-barrel domain"/>
    <property type="match status" value="1"/>
</dbReference>
<evidence type="ECO:0000313" key="13">
    <source>
        <dbReference type="EMBL" id="SHJ86435.1"/>
    </source>
</evidence>
<dbReference type="RefSeq" id="WP_073243055.1">
    <property type="nucleotide sequence ID" value="NZ_FQZX01000001.1"/>
</dbReference>
<evidence type="ECO:0000256" key="10">
    <source>
        <dbReference type="SAM" id="SignalP"/>
    </source>
</evidence>
<name>A0A1M6MSD0_9FLAO</name>
<keyword evidence="7 8" id="KW-0998">Cell outer membrane</keyword>
<dbReference type="InterPro" id="IPR036942">
    <property type="entry name" value="Beta-barrel_TonB_sf"/>
</dbReference>
<dbReference type="InterPro" id="IPR023997">
    <property type="entry name" value="TonB-dep_OMP_SusC/RagA_CS"/>
</dbReference>
<dbReference type="STRING" id="228958.SAMN04488007_1732"/>
<comment type="subcellular location">
    <subcellularLocation>
        <location evidence="1 8">Cell outer membrane</location>
        <topology evidence="1 8">Multi-pass membrane protein</topology>
    </subcellularLocation>
</comment>
<dbReference type="InterPro" id="IPR039426">
    <property type="entry name" value="TonB-dep_rcpt-like"/>
</dbReference>
<dbReference type="InterPro" id="IPR023996">
    <property type="entry name" value="TonB-dep_OMP_SusC/RagA"/>
</dbReference>
<dbReference type="FunFam" id="2.60.40.1120:FF:000003">
    <property type="entry name" value="Outer membrane protein Omp121"/>
    <property type="match status" value="1"/>
</dbReference>
<evidence type="ECO:0000256" key="8">
    <source>
        <dbReference type="PROSITE-ProRule" id="PRU01360"/>
    </source>
</evidence>
<dbReference type="InterPro" id="IPR000531">
    <property type="entry name" value="Beta-barrel_TonB"/>
</dbReference>
<accession>A0A1M6MSD0</accession>
<evidence type="ECO:0000259" key="12">
    <source>
        <dbReference type="Pfam" id="PF07715"/>
    </source>
</evidence>
<dbReference type="Gene3D" id="2.170.130.10">
    <property type="entry name" value="TonB-dependent receptor, plug domain"/>
    <property type="match status" value="1"/>
</dbReference>
<dbReference type="InterPro" id="IPR012910">
    <property type="entry name" value="Plug_dom"/>
</dbReference>
<comment type="similarity">
    <text evidence="8 9">Belongs to the TonB-dependent receptor family.</text>
</comment>
<dbReference type="Pfam" id="PF13715">
    <property type="entry name" value="CarbopepD_reg_2"/>
    <property type="match status" value="1"/>
</dbReference>
<feature type="domain" description="TonB-dependent receptor-like beta-barrel" evidence="11">
    <location>
        <begin position="397"/>
        <end position="952"/>
    </location>
</feature>
<keyword evidence="3 8" id="KW-1134">Transmembrane beta strand</keyword>
<dbReference type="SUPFAM" id="SSF56935">
    <property type="entry name" value="Porins"/>
    <property type="match status" value="1"/>
</dbReference>
<feature type="domain" description="TonB-dependent receptor plug" evidence="12">
    <location>
        <begin position="120"/>
        <end position="225"/>
    </location>
</feature>
<dbReference type="NCBIfam" id="TIGR04056">
    <property type="entry name" value="OMP_RagA_SusC"/>
    <property type="match status" value="1"/>
</dbReference>
<feature type="signal peptide" evidence="10">
    <location>
        <begin position="1"/>
        <end position="29"/>
    </location>
</feature>
<dbReference type="PROSITE" id="PS52016">
    <property type="entry name" value="TONB_DEPENDENT_REC_3"/>
    <property type="match status" value="1"/>
</dbReference>
<dbReference type="Proteomes" id="UP000184314">
    <property type="component" value="Unassembled WGS sequence"/>
</dbReference>
<dbReference type="Pfam" id="PF07715">
    <property type="entry name" value="Plug"/>
    <property type="match status" value="1"/>
</dbReference>
<keyword evidence="5 9" id="KW-0798">TonB box</keyword>
<evidence type="ECO:0000313" key="14">
    <source>
        <dbReference type="Proteomes" id="UP000184314"/>
    </source>
</evidence>
<evidence type="ECO:0000259" key="11">
    <source>
        <dbReference type="Pfam" id="PF00593"/>
    </source>
</evidence>
<sequence>MKKQFFEFLKKCFLAGLFFALLSMNSAIGQETISGTVTDNLGPVVGANVLVKGSTNGSQTDFDGNFSIQASPNDVLVISYIGYASQSIKVGNQKTINVVLAEDASLLDEVVVIGYGTSKKSDLTGAVSQVTAKSFENQPLTRVEDALQGRAAGVSVSGSGAPGAGIKVRVRGVNSITGNNDPLVVVDGVFGGDLRTINPNDIASIEVLKDASSLAIYGSRASNGVILVTTKKGAGKPKISFDHFVSISSQARSIETLGSGDFARQKNAGLIANGADPAYTEQQISALDANPINYEDQLFQTGIGTNTQLAVSGGKDNLRYFVSGNYVNQTGTVIGNEYERFSLRSNINLDVTEKLSVGVNLYGSRESEVNNPDDFNRFKGSSILKTLTWDPTLPVQDSDGNFITSSNFANNGFNPIGTLLRSNRDRAADRLNTTINVGYKFTDHFKYSLVVGASTINQNIESFIRDDNPSDANPNHTRVAYTNFRNTSHQVSNILNYNNSFNKHNLDVTGVYEFQGDRNTFNGYDTFAIATGSIYLADNEDQSRENFTNDGNQNAIQSYLGRVQYNYNNSLYLTGSMRIDESSRFAKGNRTGYFPSGAIAYSFNNMPFIENGKTLSSLKFRAGWGQVGNQNINSTARFSLTNDAGNYPFDGSTLVSGSTLIQVGNPNLTWETTSQTNIGVDMGFFSGRLNASVDYFSKTTEDLLLRTIIPGTSFAKFENAGVVENQGIDLTLSGTIVQNDNFTWDSSFNLSHVKNEVTELVNDVDQILGNIRPVDGTENSINVIELGQPLGQFYGLTFLGTWKSTDDLPDGIQAGDAKYLTDDEGNSVFSTIGNGLPTLTWGFNNTFNYKNLSLNVFINAAHNFDVYNQVAAAINGGAGDFRDDLSPLSVNKWTPQNETELPRRGSLNVLNSSRYVEDGSFVRLSNLKLGYTFDDVIKNVESLQIYVSGQNLVLLTDYSGYDPEVSSTPVNQDLNNTDAGAGIDIGAYPNPRTFTLGLKLQF</sequence>
<keyword evidence="4 8" id="KW-0812">Transmembrane</keyword>
<dbReference type="NCBIfam" id="TIGR04057">
    <property type="entry name" value="SusC_RagA_signa"/>
    <property type="match status" value="1"/>
</dbReference>
<evidence type="ECO:0000256" key="5">
    <source>
        <dbReference type="ARBA" id="ARBA00023077"/>
    </source>
</evidence>
<dbReference type="Gene3D" id="2.60.40.1120">
    <property type="entry name" value="Carboxypeptidase-like, regulatory domain"/>
    <property type="match status" value="1"/>
</dbReference>
<proteinExistence type="inferred from homology"/>
<dbReference type="FunFam" id="2.170.130.10:FF:000008">
    <property type="entry name" value="SusC/RagA family TonB-linked outer membrane protein"/>
    <property type="match status" value="1"/>
</dbReference>
<evidence type="ECO:0000256" key="6">
    <source>
        <dbReference type="ARBA" id="ARBA00023136"/>
    </source>
</evidence>
<evidence type="ECO:0000256" key="2">
    <source>
        <dbReference type="ARBA" id="ARBA00022448"/>
    </source>
</evidence>
<organism evidence="13 14">
    <name type="scientific">Maribacter aquivivus</name>
    <dbReference type="NCBI Taxonomy" id="228958"/>
    <lineage>
        <taxon>Bacteria</taxon>
        <taxon>Pseudomonadati</taxon>
        <taxon>Bacteroidota</taxon>
        <taxon>Flavobacteriia</taxon>
        <taxon>Flavobacteriales</taxon>
        <taxon>Flavobacteriaceae</taxon>
        <taxon>Maribacter</taxon>
    </lineage>
</organism>
<evidence type="ECO:0000256" key="4">
    <source>
        <dbReference type="ARBA" id="ARBA00022692"/>
    </source>
</evidence>
<reference evidence="14" key="1">
    <citation type="submission" date="2016-11" db="EMBL/GenBank/DDBJ databases">
        <authorList>
            <person name="Varghese N."/>
            <person name="Submissions S."/>
        </authorList>
    </citation>
    <scope>NUCLEOTIDE SEQUENCE [LARGE SCALE GENOMIC DNA]</scope>
    <source>
        <strain evidence="14">DSM 16478</strain>
    </source>
</reference>
<keyword evidence="6 8" id="KW-0472">Membrane</keyword>
<evidence type="ECO:0000256" key="9">
    <source>
        <dbReference type="RuleBase" id="RU003357"/>
    </source>
</evidence>
<evidence type="ECO:0000256" key="7">
    <source>
        <dbReference type="ARBA" id="ARBA00023237"/>
    </source>
</evidence>
<evidence type="ECO:0000256" key="1">
    <source>
        <dbReference type="ARBA" id="ARBA00004571"/>
    </source>
</evidence>